<proteinExistence type="predicted"/>
<keyword evidence="1" id="KW-0812">Transmembrane</keyword>
<dbReference type="EMBL" id="BAMD01000027">
    <property type="protein sequence ID" value="GAF03604.1"/>
    <property type="molecule type" value="Genomic_DNA"/>
</dbReference>
<dbReference type="OrthoDB" id="1274419at2"/>
<evidence type="ECO:0000256" key="1">
    <source>
        <dbReference type="SAM" id="Phobius"/>
    </source>
</evidence>
<dbReference type="eggNOG" id="ENOG5032UYW">
    <property type="taxonomic scope" value="Bacteria"/>
</dbReference>
<sequence length="135" mass="15047">MINLSNSKYLSSDNIGMASSTLCLVHCILTPFIFIAQACAASCCAEAPAWWRAIDLIFLIISFTAVYFSAKSSSKAWIKVSLYITFIVFFILMANEHTHTLPITRYPMYIAAGILAGLHFYNRRFSACPNNCCPN</sequence>
<dbReference type="STRING" id="869213.GCA_000517085_01749"/>
<keyword evidence="3" id="KW-1185">Reference proteome</keyword>
<dbReference type="RefSeq" id="WP_081735955.1">
    <property type="nucleotide sequence ID" value="NZ_KI912107.1"/>
</dbReference>
<accession>W7YMI7</accession>
<gene>
    <name evidence="2" type="ORF">JCM21142_52282</name>
</gene>
<feature type="transmembrane region" description="Helical" evidence="1">
    <location>
        <begin position="50"/>
        <end position="69"/>
    </location>
</feature>
<name>W7YMI7_9BACT</name>
<evidence type="ECO:0000313" key="2">
    <source>
        <dbReference type="EMBL" id="GAF03604.1"/>
    </source>
</evidence>
<dbReference type="GO" id="GO:0016020">
    <property type="term" value="C:membrane"/>
    <property type="evidence" value="ECO:0007669"/>
    <property type="project" value="InterPro"/>
</dbReference>
<feature type="transmembrane region" description="Helical" evidence="1">
    <location>
        <begin position="106"/>
        <end position="122"/>
    </location>
</feature>
<protein>
    <submittedName>
        <fullName evidence="2">MerC mercury resistance protein</fullName>
    </submittedName>
</protein>
<dbReference type="Proteomes" id="UP000019402">
    <property type="component" value="Unassembled WGS sequence"/>
</dbReference>
<dbReference type="Pfam" id="PF03203">
    <property type="entry name" value="MerC"/>
    <property type="match status" value="1"/>
</dbReference>
<dbReference type="InterPro" id="IPR004891">
    <property type="entry name" value="Mercury-R_MerC"/>
</dbReference>
<dbReference type="AlphaFoldDB" id="W7YMI7"/>
<comment type="caution">
    <text evidence="2">The sequence shown here is derived from an EMBL/GenBank/DDBJ whole genome shotgun (WGS) entry which is preliminary data.</text>
</comment>
<dbReference type="GO" id="GO:0015097">
    <property type="term" value="F:mercury ion transmembrane transporter activity"/>
    <property type="evidence" value="ECO:0007669"/>
    <property type="project" value="InterPro"/>
</dbReference>
<keyword evidence="1" id="KW-0472">Membrane</keyword>
<organism evidence="2 3">
    <name type="scientific">Saccharicrinis fermentans DSM 9555 = JCM 21142</name>
    <dbReference type="NCBI Taxonomy" id="869213"/>
    <lineage>
        <taxon>Bacteria</taxon>
        <taxon>Pseudomonadati</taxon>
        <taxon>Bacteroidota</taxon>
        <taxon>Bacteroidia</taxon>
        <taxon>Marinilabiliales</taxon>
        <taxon>Marinilabiliaceae</taxon>
        <taxon>Saccharicrinis</taxon>
    </lineage>
</organism>
<keyword evidence="1" id="KW-1133">Transmembrane helix</keyword>
<reference evidence="2 3" key="1">
    <citation type="journal article" date="2014" name="Genome Announc.">
        <title>Draft Genome Sequence of Cytophaga fermentans JCM 21142T, a Facultative Anaerobe Isolated from Marine Mud.</title>
        <authorList>
            <person name="Starns D."/>
            <person name="Oshima K."/>
            <person name="Suda W."/>
            <person name="Iino T."/>
            <person name="Yuki M."/>
            <person name="Inoue J."/>
            <person name="Kitamura K."/>
            <person name="Iida T."/>
            <person name="Darby A."/>
            <person name="Hattori M."/>
            <person name="Ohkuma M."/>
        </authorList>
    </citation>
    <scope>NUCLEOTIDE SEQUENCE [LARGE SCALE GENOMIC DNA]</scope>
    <source>
        <strain evidence="2 3">JCM 21142</strain>
    </source>
</reference>
<evidence type="ECO:0000313" key="3">
    <source>
        <dbReference type="Proteomes" id="UP000019402"/>
    </source>
</evidence>
<feature type="transmembrane region" description="Helical" evidence="1">
    <location>
        <begin position="76"/>
        <end position="94"/>
    </location>
</feature>